<gene>
    <name evidence="1" type="ORF">K461DRAFT_168593</name>
</gene>
<evidence type="ECO:0000313" key="2">
    <source>
        <dbReference type="Proteomes" id="UP000799439"/>
    </source>
</evidence>
<reference evidence="1" key="1">
    <citation type="journal article" date="2020" name="Stud. Mycol.">
        <title>101 Dothideomycetes genomes: a test case for predicting lifestyles and emergence of pathogens.</title>
        <authorList>
            <person name="Haridas S."/>
            <person name="Albert R."/>
            <person name="Binder M."/>
            <person name="Bloem J."/>
            <person name="Labutti K."/>
            <person name="Salamov A."/>
            <person name="Andreopoulos B."/>
            <person name="Baker S."/>
            <person name="Barry K."/>
            <person name="Bills G."/>
            <person name="Bluhm B."/>
            <person name="Cannon C."/>
            <person name="Castanera R."/>
            <person name="Culley D."/>
            <person name="Daum C."/>
            <person name="Ezra D."/>
            <person name="Gonzalez J."/>
            <person name="Henrissat B."/>
            <person name="Kuo A."/>
            <person name="Liang C."/>
            <person name="Lipzen A."/>
            <person name="Lutzoni F."/>
            <person name="Magnuson J."/>
            <person name="Mondo S."/>
            <person name="Nolan M."/>
            <person name="Ohm R."/>
            <person name="Pangilinan J."/>
            <person name="Park H.-J."/>
            <person name="Ramirez L."/>
            <person name="Alfaro M."/>
            <person name="Sun H."/>
            <person name="Tritt A."/>
            <person name="Yoshinaga Y."/>
            <person name="Zwiers L.-H."/>
            <person name="Turgeon B."/>
            <person name="Goodwin S."/>
            <person name="Spatafora J."/>
            <person name="Crous P."/>
            <person name="Grigoriev I."/>
        </authorList>
    </citation>
    <scope>NUCLEOTIDE SEQUENCE</scope>
    <source>
        <strain evidence="1">CBS 260.36</strain>
    </source>
</reference>
<accession>A0A9P4J0F2</accession>
<keyword evidence="2" id="KW-1185">Reference proteome</keyword>
<sequence length="108" mass="12990">MCGKSSRWWDPKNFRHGSEYMARRRRKSRPVNDEKEGYHTILPLRVLCPTPPLVLSWTGALAAWWLRRRFHSEQLQKKKSNGFLLNKPISSCRYWQHCCYCYKVSRDC</sequence>
<evidence type="ECO:0000313" key="1">
    <source>
        <dbReference type="EMBL" id="KAF2151172.1"/>
    </source>
</evidence>
<dbReference type="AlphaFoldDB" id="A0A9P4J0F2"/>
<comment type="caution">
    <text evidence="1">The sequence shown here is derived from an EMBL/GenBank/DDBJ whole genome shotgun (WGS) entry which is preliminary data.</text>
</comment>
<dbReference type="Proteomes" id="UP000799439">
    <property type="component" value="Unassembled WGS sequence"/>
</dbReference>
<dbReference type="EMBL" id="ML996088">
    <property type="protein sequence ID" value="KAF2151172.1"/>
    <property type="molecule type" value="Genomic_DNA"/>
</dbReference>
<organism evidence="1 2">
    <name type="scientific">Myriangium duriaei CBS 260.36</name>
    <dbReference type="NCBI Taxonomy" id="1168546"/>
    <lineage>
        <taxon>Eukaryota</taxon>
        <taxon>Fungi</taxon>
        <taxon>Dikarya</taxon>
        <taxon>Ascomycota</taxon>
        <taxon>Pezizomycotina</taxon>
        <taxon>Dothideomycetes</taxon>
        <taxon>Dothideomycetidae</taxon>
        <taxon>Myriangiales</taxon>
        <taxon>Myriangiaceae</taxon>
        <taxon>Myriangium</taxon>
    </lineage>
</organism>
<protein>
    <submittedName>
        <fullName evidence="1">Uncharacterized protein</fullName>
    </submittedName>
</protein>
<proteinExistence type="predicted"/>
<name>A0A9P4J0F2_9PEZI</name>